<name>A0A326UFJ0_THEHA</name>
<dbReference type="PANTHER" id="PTHR43201:SF8">
    <property type="entry name" value="ACYL-COA SYNTHETASE FAMILY MEMBER 3"/>
    <property type="match status" value="1"/>
</dbReference>
<gene>
    <name evidence="5" type="ORF">EI42_01301</name>
</gene>
<dbReference type="EMBL" id="QKUF01000002">
    <property type="protein sequence ID" value="PZW34464.1"/>
    <property type="molecule type" value="Genomic_DNA"/>
</dbReference>
<protein>
    <submittedName>
        <fullName evidence="5">Malonyl-CoA/methylmalonyl-CoA synthetase</fullName>
    </submittedName>
</protein>
<dbReference type="InterPro" id="IPR000873">
    <property type="entry name" value="AMP-dep_synth/lig_dom"/>
</dbReference>
<keyword evidence="2" id="KW-0436">Ligase</keyword>
<evidence type="ECO:0000259" key="4">
    <source>
        <dbReference type="Pfam" id="PF13193"/>
    </source>
</evidence>
<dbReference type="GO" id="GO:0031956">
    <property type="term" value="F:medium-chain fatty acid-CoA ligase activity"/>
    <property type="evidence" value="ECO:0007669"/>
    <property type="project" value="TreeGrafter"/>
</dbReference>
<keyword evidence="6" id="KW-1185">Reference proteome</keyword>
<dbReference type="Pfam" id="PF00501">
    <property type="entry name" value="AMP-binding"/>
    <property type="match status" value="1"/>
</dbReference>
<accession>A0A326UFJ0</accession>
<proteinExistence type="inferred from homology"/>
<evidence type="ECO:0000313" key="5">
    <source>
        <dbReference type="EMBL" id="PZW34464.1"/>
    </source>
</evidence>
<dbReference type="InterPro" id="IPR042099">
    <property type="entry name" value="ANL_N_sf"/>
</dbReference>
<dbReference type="InterPro" id="IPR020845">
    <property type="entry name" value="AMP-binding_CS"/>
</dbReference>
<dbReference type="RefSeq" id="WP_111320035.1">
    <property type="nucleotide sequence ID" value="NZ_BIFX01000001.1"/>
</dbReference>
<dbReference type="InterPro" id="IPR025110">
    <property type="entry name" value="AMP-bd_C"/>
</dbReference>
<dbReference type="GO" id="GO:0006631">
    <property type="term" value="P:fatty acid metabolic process"/>
    <property type="evidence" value="ECO:0007669"/>
    <property type="project" value="TreeGrafter"/>
</dbReference>
<sequence>MQSLVEVVAHHAQQQPERLALFFHDRVITYAQLFQESAHFARGLSALGLEPGDRVALFLETCPEFVVAYLGTHLAGGIVVLVNTQYRQRELSHILNDAGVRFCVTNETGEEALRSLSVPTLSQVIRIDTDALPHGTASLTLPTAEAPAVIGYTSGTTGRAKGALLCQRNLLANVQAVTTAWQWSERDRLLLALPLFHAHGLMVGIHGTLYTGASAVLYRSFRAAEILDRLEQDESITMFFGVPTMYSRLLAEARQRGRVPHPLRLYVSGSAPLSAQLFTEFEQLFGQRILERYGMTETIMNLTNPYYGERRAGTVGKPFPGQEARIVDMKTRAVLPPGEIGEIEVRGPHVFVGYWNLPEATAEVLSADGWFKTGDLGWCSADGYYTITGRARELIISGGYNIYPREVEEVLATHPAIAEVAVFGVPDPDMGEQVVAAVVPKPGATIDEAAIIAFCREQLASYKKPRQVVCVAELPRNALGKVQKHLLAAQWKER</sequence>
<organism evidence="5 6">
    <name type="scientific">Thermosporothrix hazakensis</name>
    <dbReference type="NCBI Taxonomy" id="644383"/>
    <lineage>
        <taxon>Bacteria</taxon>
        <taxon>Bacillati</taxon>
        <taxon>Chloroflexota</taxon>
        <taxon>Ktedonobacteria</taxon>
        <taxon>Ktedonobacterales</taxon>
        <taxon>Thermosporotrichaceae</taxon>
        <taxon>Thermosporothrix</taxon>
    </lineage>
</organism>
<evidence type="ECO:0000256" key="1">
    <source>
        <dbReference type="ARBA" id="ARBA00006432"/>
    </source>
</evidence>
<dbReference type="Gene3D" id="3.40.50.12780">
    <property type="entry name" value="N-terminal domain of ligase-like"/>
    <property type="match status" value="1"/>
</dbReference>
<feature type="domain" description="AMP-dependent synthetase/ligase" evidence="3">
    <location>
        <begin position="9"/>
        <end position="355"/>
    </location>
</feature>
<comment type="caution">
    <text evidence="5">The sequence shown here is derived from an EMBL/GenBank/DDBJ whole genome shotgun (WGS) entry which is preliminary data.</text>
</comment>
<dbReference type="Pfam" id="PF13193">
    <property type="entry name" value="AMP-binding_C"/>
    <property type="match status" value="1"/>
</dbReference>
<dbReference type="PANTHER" id="PTHR43201">
    <property type="entry name" value="ACYL-COA SYNTHETASE"/>
    <property type="match status" value="1"/>
</dbReference>
<dbReference type="CDD" id="cd05941">
    <property type="entry name" value="MCS"/>
    <property type="match status" value="1"/>
</dbReference>
<reference evidence="5 6" key="1">
    <citation type="submission" date="2018-06" db="EMBL/GenBank/DDBJ databases">
        <title>Genomic Encyclopedia of Archaeal and Bacterial Type Strains, Phase II (KMG-II): from individual species to whole genera.</title>
        <authorList>
            <person name="Goeker M."/>
        </authorList>
    </citation>
    <scope>NUCLEOTIDE SEQUENCE [LARGE SCALE GENOMIC DNA]</scope>
    <source>
        <strain evidence="5 6">ATCC BAA-1881</strain>
    </source>
</reference>
<evidence type="ECO:0000259" key="3">
    <source>
        <dbReference type="Pfam" id="PF00501"/>
    </source>
</evidence>
<evidence type="ECO:0000256" key="2">
    <source>
        <dbReference type="ARBA" id="ARBA00022598"/>
    </source>
</evidence>
<dbReference type="AlphaFoldDB" id="A0A326UFJ0"/>
<dbReference type="PROSITE" id="PS00455">
    <property type="entry name" value="AMP_BINDING"/>
    <property type="match status" value="1"/>
</dbReference>
<dbReference type="SUPFAM" id="SSF56801">
    <property type="entry name" value="Acetyl-CoA synthetase-like"/>
    <property type="match status" value="1"/>
</dbReference>
<dbReference type="Gene3D" id="3.30.300.30">
    <property type="match status" value="1"/>
</dbReference>
<feature type="domain" description="AMP-binding enzyme C-terminal" evidence="4">
    <location>
        <begin position="406"/>
        <end position="481"/>
    </location>
</feature>
<comment type="similarity">
    <text evidence="1">Belongs to the ATP-dependent AMP-binding enzyme family.</text>
</comment>
<dbReference type="InterPro" id="IPR045851">
    <property type="entry name" value="AMP-bd_C_sf"/>
</dbReference>
<dbReference type="Proteomes" id="UP000248806">
    <property type="component" value="Unassembled WGS sequence"/>
</dbReference>
<evidence type="ECO:0000313" key="6">
    <source>
        <dbReference type="Proteomes" id="UP000248806"/>
    </source>
</evidence>
<dbReference type="OrthoDB" id="9781737at2"/>
<dbReference type="FunFam" id="3.30.300.30:FF:000008">
    <property type="entry name" value="2,3-dihydroxybenzoate-AMP ligase"/>
    <property type="match status" value="1"/>
</dbReference>